<sequence>MKRIMNKELGIRILKLSLSSFFLYSLFFIPYSMPTMATEYKLLQKLPLSGSTDIQKVPNASVYIKGLFNLTIAIAGVLAVIKIIFGGIQYMSTDAFGAKNEAKNTIQNAIWGLALALSAWLILYTINPNLIKLNFDFPPPVQKTNNTL</sequence>
<feature type="transmembrane region" description="Helical" evidence="1">
    <location>
        <begin position="67"/>
        <end position="88"/>
    </location>
</feature>
<dbReference type="AlphaFoldDB" id="A0A2H0BEJ7"/>
<dbReference type="InterPro" id="IPR043993">
    <property type="entry name" value="T4SS_pilin"/>
</dbReference>
<evidence type="ECO:0008006" key="4">
    <source>
        <dbReference type="Google" id="ProtNLM"/>
    </source>
</evidence>
<keyword evidence="1" id="KW-0812">Transmembrane</keyword>
<comment type="caution">
    <text evidence="2">The sequence shown here is derived from an EMBL/GenBank/DDBJ whole genome shotgun (WGS) entry which is preliminary data.</text>
</comment>
<gene>
    <name evidence="2" type="ORF">COX06_03200</name>
</gene>
<feature type="transmembrane region" description="Helical" evidence="1">
    <location>
        <begin position="12"/>
        <end position="33"/>
    </location>
</feature>
<dbReference type="EMBL" id="PCST01000041">
    <property type="protein sequence ID" value="PIP55470.1"/>
    <property type="molecule type" value="Genomic_DNA"/>
</dbReference>
<evidence type="ECO:0000256" key="1">
    <source>
        <dbReference type="SAM" id="Phobius"/>
    </source>
</evidence>
<protein>
    <recommendedName>
        <fullName evidence="4">DUF5671 domain-containing protein</fullName>
    </recommendedName>
</protein>
<name>A0A2H0BEJ7_9BACT</name>
<accession>A0A2H0BEJ7</accession>
<reference evidence="2 3" key="1">
    <citation type="submission" date="2017-09" db="EMBL/GenBank/DDBJ databases">
        <title>Depth-based differentiation of microbial function through sediment-hosted aquifers and enrichment of novel symbionts in the deep terrestrial subsurface.</title>
        <authorList>
            <person name="Probst A.J."/>
            <person name="Ladd B."/>
            <person name="Jarett J.K."/>
            <person name="Geller-Mcgrath D.E."/>
            <person name="Sieber C.M."/>
            <person name="Emerson J.B."/>
            <person name="Anantharaman K."/>
            <person name="Thomas B.C."/>
            <person name="Malmstrom R."/>
            <person name="Stieglmeier M."/>
            <person name="Klingl A."/>
            <person name="Woyke T."/>
            <person name="Ryan C.M."/>
            <person name="Banfield J.F."/>
        </authorList>
    </citation>
    <scope>NUCLEOTIDE SEQUENCE [LARGE SCALE GENOMIC DNA]</scope>
    <source>
        <strain evidence="2">CG22_combo_CG10-13_8_21_14_all_42_17</strain>
    </source>
</reference>
<proteinExistence type="predicted"/>
<keyword evidence="1" id="KW-1133">Transmembrane helix</keyword>
<evidence type="ECO:0000313" key="2">
    <source>
        <dbReference type="EMBL" id="PIP55470.1"/>
    </source>
</evidence>
<evidence type="ECO:0000313" key="3">
    <source>
        <dbReference type="Proteomes" id="UP000229794"/>
    </source>
</evidence>
<organism evidence="2 3">
    <name type="scientific">Candidatus Zambryskibacteria bacterium CG22_combo_CG10-13_8_21_14_all_42_17</name>
    <dbReference type="NCBI Taxonomy" id="1975118"/>
    <lineage>
        <taxon>Bacteria</taxon>
        <taxon>Candidatus Zambryskiibacteriota</taxon>
    </lineage>
</organism>
<dbReference type="Pfam" id="PF18895">
    <property type="entry name" value="T4SS_pilin"/>
    <property type="match status" value="1"/>
</dbReference>
<dbReference type="Proteomes" id="UP000229794">
    <property type="component" value="Unassembled WGS sequence"/>
</dbReference>
<keyword evidence="1" id="KW-0472">Membrane</keyword>
<feature type="transmembrane region" description="Helical" evidence="1">
    <location>
        <begin position="109"/>
        <end position="126"/>
    </location>
</feature>